<accession>A0ABU3PC37</accession>
<proteinExistence type="predicted"/>
<dbReference type="Proteomes" id="UP001246372">
    <property type="component" value="Unassembled WGS sequence"/>
</dbReference>
<dbReference type="RefSeq" id="WP_315650270.1">
    <property type="nucleotide sequence ID" value="NZ_JAVXZY010000003.1"/>
</dbReference>
<evidence type="ECO:0000313" key="3">
    <source>
        <dbReference type="Proteomes" id="UP001246372"/>
    </source>
</evidence>
<comment type="caution">
    <text evidence="2">The sequence shown here is derived from an EMBL/GenBank/DDBJ whole genome shotgun (WGS) entry which is preliminary data.</text>
</comment>
<keyword evidence="1" id="KW-0472">Membrane</keyword>
<name>A0ABU3PC37_9BURK</name>
<organism evidence="2 3">
    <name type="scientific">Roseateles aquae</name>
    <dbReference type="NCBI Taxonomy" id="3077235"/>
    <lineage>
        <taxon>Bacteria</taxon>
        <taxon>Pseudomonadati</taxon>
        <taxon>Pseudomonadota</taxon>
        <taxon>Betaproteobacteria</taxon>
        <taxon>Burkholderiales</taxon>
        <taxon>Sphaerotilaceae</taxon>
        <taxon>Roseateles</taxon>
    </lineage>
</organism>
<evidence type="ECO:0000256" key="1">
    <source>
        <dbReference type="SAM" id="Phobius"/>
    </source>
</evidence>
<keyword evidence="1" id="KW-1133">Transmembrane helix</keyword>
<evidence type="ECO:0000313" key="2">
    <source>
        <dbReference type="EMBL" id="MDT8999713.1"/>
    </source>
</evidence>
<reference evidence="2" key="1">
    <citation type="submission" date="2023-09" db="EMBL/GenBank/DDBJ databases">
        <title>Paucibacter sp. APW11 Genome sequencing and assembly.</title>
        <authorList>
            <person name="Kim I."/>
        </authorList>
    </citation>
    <scope>NUCLEOTIDE SEQUENCE</scope>
    <source>
        <strain evidence="2">APW11</strain>
    </source>
</reference>
<feature type="transmembrane region" description="Helical" evidence="1">
    <location>
        <begin position="62"/>
        <end position="80"/>
    </location>
</feature>
<protein>
    <submittedName>
        <fullName evidence="2">Uncharacterized protein</fullName>
    </submittedName>
</protein>
<dbReference type="EMBL" id="JAVXZY010000003">
    <property type="protein sequence ID" value="MDT8999713.1"/>
    <property type="molecule type" value="Genomic_DNA"/>
</dbReference>
<gene>
    <name evidence="2" type="ORF">RQP53_10585</name>
</gene>
<keyword evidence="1" id="KW-0812">Transmembrane</keyword>
<sequence length="145" mass="15299">MNRRMHFTCSTAFVTVLALLVSLGTQVLLGAITPVWLFDGPGDSSSGVVLIAGVSSFWRADAIIRALSFGLGSAIACLLARRLSWLLVLLLTGMATIATAFAQFPRPATHEQLMVWSAAAPLASLLLAMALRAWRGAAGDEPEAC</sequence>
<feature type="transmembrane region" description="Helical" evidence="1">
    <location>
        <begin position="114"/>
        <end position="134"/>
    </location>
</feature>
<keyword evidence="3" id="KW-1185">Reference proteome</keyword>
<feature type="transmembrane region" description="Helical" evidence="1">
    <location>
        <begin position="85"/>
        <end position="102"/>
    </location>
</feature>